<protein>
    <submittedName>
        <fullName evidence="1">Uncharacterized protein</fullName>
    </submittedName>
</protein>
<dbReference type="OMA" id="NTLYIRH"/>
<dbReference type="GeneTree" id="ENSGT01150000287026"/>
<evidence type="ECO:0000313" key="2">
    <source>
        <dbReference type="Proteomes" id="UP000694399"/>
    </source>
</evidence>
<proteinExistence type="predicted"/>
<reference evidence="1" key="2">
    <citation type="submission" date="2025-08" db="UniProtKB">
        <authorList>
            <consortium name="Ensembl"/>
        </authorList>
    </citation>
    <scope>IDENTIFICATION</scope>
</reference>
<organism evidence="1 2">
    <name type="scientific">Panthera leo</name>
    <name type="common">Lion</name>
    <dbReference type="NCBI Taxonomy" id="9689"/>
    <lineage>
        <taxon>Eukaryota</taxon>
        <taxon>Metazoa</taxon>
        <taxon>Chordata</taxon>
        <taxon>Craniata</taxon>
        <taxon>Vertebrata</taxon>
        <taxon>Euteleostomi</taxon>
        <taxon>Mammalia</taxon>
        <taxon>Eutheria</taxon>
        <taxon>Laurasiatheria</taxon>
        <taxon>Carnivora</taxon>
        <taxon>Feliformia</taxon>
        <taxon>Felidae</taxon>
        <taxon>Pantherinae</taxon>
        <taxon>Panthera</taxon>
    </lineage>
</organism>
<evidence type="ECO:0000313" key="1">
    <source>
        <dbReference type="Ensembl" id="ENSPLOP00000023593.1"/>
    </source>
</evidence>
<dbReference type="Proteomes" id="UP000694399">
    <property type="component" value="Chromosome D1"/>
</dbReference>
<dbReference type="AlphaFoldDB" id="A0A8C8XW58"/>
<dbReference type="Ensembl" id="ENSPLOT00000026061.1">
    <property type="protein sequence ID" value="ENSPLOP00000023593.1"/>
    <property type="gene ID" value="ENSPLOG00000017298.1"/>
</dbReference>
<reference evidence="1" key="3">
    <citation type="submission" date="2025-09" db="UniProtKB">
        <authorList>
            <consortium name="Ensembl"/>
        </authorList>
    </citation>
    <scope>IDENTIFICATION</scope>
</reference>
<reference evidence="1" key="1">
    <citation type="journal article" date="2019" name="bioRxiv">
        <title>Long live the king: chromosome-level assembly of the lion (Panthera leo) using linked-read, Hi-C, and long read data.</title>
        <authorList>
            <person name="Armstrong E.E."/>
            <person name="Taylor R.W."/>
            <person name="Miller D.E."/>
            <person name="Kaelin C."/>
            <person name="Barsh G."/>
            <person name="Hadly E.A."/>
            <person name="Petrov D."/>
        </authorList>
    </citation>
    <scope>NUCLEOTIDE SEQUENCE [LARGE SCALE GENOMIC DNA]</scope>
</reference>
<accession>A0A8C8XW58</accession>
<sequence length="172" mass="20775">MFNPTNSHRPLSSHTLHIRHDNRFLISYPHLPRCKLWLNYPVSTRQRSLHILYLPLHACRTRNILWLLHFLRNMKHWNRIIVHSHGYSLHRICLTVRPNILLRSNRNHQPPISNPIHWDQPSRVDLRRNGIRLRQNSIPPILHNQRYPRPSSTNLNTHTTRPILTRPIRRPR</sequence>
<keyword evidence="2" id="KW-1185">Reference proteome</keyword>
<name>A0A8C8XW58_PANLE</name>